<protein>
    <submittedName>
        <fullName evidence="1">Transposase</fullName>
    </submittedName>
</protein>
<organism evidence="1 2">
    <name type="scientific">Spirosoma agri</name>
    <dbReference type="NCBI Taxonomy" id="1987381"/>
    <lineage>
        <taxon>Bacteria</taxon>
        <taxon>Pseudomonadati</taxon>
        <taxon>Bacteroidota</taxon>
        <taxon>Cytophagia</taxon>
        <taxon>Cytophagales</taxon>
        <taxon>Cytophagaceae</taxon>
        <taxon>Spirosoma</taxon>
    </lineage>
</organism>
<dbReference type="Proteomes" id="UP000477386">
    <property type="component" value="Unassembled WGS sequence"/>
</dbReference>
<sequence length="31" mass="3612">MLISYLQNITSDRKLVEHCATQSWFLTSPQT</sequence>
<dbReference type="AlphaFoldDB" id="A0A6M0IPM2"/>
<proteinExistence type="predicted"/>
<dbReference type="EMBL" id="JAAGNZ010000003">
    <property type="protein sequence ID" value="NEU70218.1"/>
    <property type="molecule type" value="Genomic_DNA"/>
</dbReference>
<evidence type="ECO:0000313" key="2">
    <source>
        <dbReference type="Proteomes" id="UP000477386"/>
    </source>
</evidence>
<gene>
    <name evidence="1" type="ORF">GK091_25295</name>
</gene>
<keyword evidence="2" id="KW-1185">Reference proteome</keyword>
<reference evidence="1 2" key="1">
    <citation type="submission" date="2020-02" db="EMBL/GenBank/DDBJ databases">
        <title>Draft genome sequence of two Spirosoma agri KCTC 52727 and Spirosoma terrae KCTC 52035.</title>
        <authorList>
            <person name="Rojas J."/>
            <person name="Ambika Manirajan B."/>
            <person name="Ratering S."/>
            <person name="Suarez C."/>
            <person name="Schnell S."/>
        </authorList>
    </citation>
    <scope>NUCLEOTIDE SEQUENCE [LARGE SCALE GENOMIC DNA]</scope>
    <source>
        <strain evidence="1 2">KCTC 52727</strain>
    </source>
</reference>
<name>A0A6M0IPM2_9BACT</name>
<accession>A0A6M0IPM2</accession>
<comment type="caution">
    <text evidence="1">The sequence shown here is derived from an EMBL/GenBank/DDBJ whole genome shotgun (WGS) entry which is preliminary data.</text>
</comment>
<evidence type="ECO:0000313" key="1">
    <source>
        <dbReference type="EMBL" id="NEU70218.1"/>
    </source>
</evidence>